<feature type="compositionally biased region" description="Low complexity" evidence="1">
    <location>
        <begin position="43"/>
        <end position="54"/>
    </location>
</feature>
<evidence type="ECO:0000313" key="2">
    <source>
        <dbReference type="EMBL" id="CAA9476205.1"/>
    </source>
</evidence>
<dbReference type="AlphaFoldDB" id="A0A6J4RM66"/>
<name>A0A6J4RM66_9ACTN</name>
<keyword evidence="2" id="KW-0482">Metalloprotease</keyword>
<feature type="compositionally biased region" description="Basic and acidic residues" evidence="1">
    <location>
        <begin position="12"/>
        <end position="24"/>
    </location>
</feature>
<gene>
    <name evidence="2" type="ORF">AVDCRST_MAG13-838</name>
</gene>
<dbReference type="GO" id="GO:0006508">
    <property type="term" value="P:proteolysis"/>
    <property type="evidence" value="ECO:0007669"/>
    <property type="project" value="UniProtKB-KW"/>
</dbReference>
<sequence length="338" mass="36928">GRAGRRPPAARRAADAGPRRDDAQRPPGDGRPPCGDGAGPGLRRGAAARAGQDPARARRGGQRGPAVAHRPAGGRPPARRPGGGRGLRVPRRHVGLLLPGLRPRLDRPAGHGPGLRRPLRRGLRQRLLERRADGLRRRQRRHLHAPDAVPGRLRARADPRGHPVRRAARLPAPVRRAQRERGGLLRRDDRPVPPRGDRRGGRLAHRARAARPGRDGPGAAQPRRARHGVRRRRARHGSPARAHGRLRRHDGGQRRRPRELGDPEQGLPQPGHAARRPVVGGRGADPLHDPRPPAPAPDVELPRVRPGERRRRADPLRGGEPRGLRRRGGVGGRRRGAL</sequence>
<feature type="compositionally biased region" description="Basic and acidic residues" evidence="1">
    <location>
        <begin position="300"/>
        <end position="323"/>
    </location>
</feature>
<organism evidence="2">
    <name type="scientific">uncultured Solirubrobacteraceae bacterium</name>
    <dbReference type="NCBI Taxonomy" id="1162706"/>
    <lineage>
        <taxon>Bacteria</taxon>
        <taxon>Bacillati</taxon>
        <taxon>Actinomycetota</taxon>
        <taxon>Thermoleophilia</taxon>
        <taxon>Solirubrobacterales</taxon>
        <taxon>Solirubrobacteraceae</taxon>
        <taxon>environmental samples</taxon>
    </lineage>
</organism>
<feature type="compositionally biased region" description="Basic and acidic residues" evidence="1">
    <location>
        <begin position="177"/>
        <end position="200"/>
    </location>
</feature>
<reference evidence="2" key="1">
    <citation type="submission" date="2020-02" db="EMBL/GenBank/DDBJ databases">
        <authorList>
            <person name="Meier V. D."/>
        </authorList>
    </citation>
    <scope>NUCLEOTIDE SEQUENCE</scope>
    <source>
        <strain evidence="2">AVDCRST_MAG13</strain>
    </source>
</reference>
<feature type="compositionally biased region" description="Basic residues" evidence="1">
    <location>
        <begin position="201"/>
        <end position="211"/>
    </location>
</feature>
<feature type="non-terminal residue" evidence="2">
    <location>
        <position position="1"/>
    </location>
</feature>
<feature type="compositionally biased region" description="Basic and acidic residues" evidence="1">
    <location>
        <begin position="126"/>
        <end position="136"/>
    </location>
</feature>
<accession>A0A6J4RM66</accession>
<evidence type="ECO:0000256" key="1">
    <source>
        <dbReference type="SAM" id="MobiDB-lite"/>
    </source>
</evidence>
<feature type="region of interest" description="Disordered" evidence="1">
    <location>
        <begin position="1"/>
        <end position="338"/>
    </location>
</feature>
<feature type="compositionally biased region" description="Basic residues" evidence="1">
    <location>
        <begin position="223"/>
        <end position="248"/>
    </location>
</feature>
<feature type="compositionally biased region" description="Basic residues" evidence="1">
    <location>
        <begin position="324"/>
        <end position="338"/>
    </location>
</feature>
<keyword evidence="2" id="KW-0378">Hydrolase</keyword>
<feature type="compositionally biased region" description="Low complexity" evidence="1">
    <location>
        <begin position="25"/>
        <end position="35"/>
    </location>
</feature>
<dbReference type="GO" id="GO:0008237">
    <property type="term" value="F:metallopeptidase activity"/>
    <property type="evidence" value="ECO:0007669"/>
    <property type="project" value="UniProtKB-KW"/>
</dbReference>
<keyword evidence="2" id="KW-0645">Protease</keyword>
<feature type="non-terminal residue" evidence="2">
    <location>
        <position position="338"/>
    </location>
</feature>
<feature type="compositionally biased region" description="Low complexity" evidence="1">
    <location>
        <begin position="64"/>
        <end position="76"/>
    </location>
</feature>
<proteinExistence type="predicted"/>
<dbReference type="EMBL" id="CADCVO010000126">
    <property type="protein sequence ID" value="CAA9476205.1"/>
    <property type="molecule type" value="Genomic_DNA"/>
</dbReference>
<feature type="compositionally biased region" description="Basic and acidic residues" evidence="1">
    <location>
        <begin position="249"/>
        <end position="261"/>
    </location>
</feature>
<protein>
    <submittedName>
        <fullName evidence="2">Putative metalloprotease</fullName>
    </submittedName>
</protein>